<dbReference type="SUPFAM" id="SSF55315">
    <property type="entry name" value="L30e-like"/>
    <property type="match status" value="1"/>
</dbReference>
<reference evidence="2 3" key="1">
    <citation type="submission" date="2021-05" db="EMBL/GenBank/DDBJ databases">
        <title>Genome Assembly of Synthetic Allotetraploid Brassica napus Reveals Homoeologous Exchanges between Subgenomes.</title>
        <authorList>
            <person name="Davis J.T."/>
        </authorList>
    </citation>
    <scope>NUCLEOTIDE SEQUENCE [LARGE SCALE GENOMIC DNA]</scope>
    <source>
        <strain evidence="3">cv. Da-Ae</strain>
        <tissue evidence="2">Seedling</tissue>
    </source>
</reference>
<feature type="domain" description="Ribosomal protein eL8/eL30/eS12/Gadd45" evidence="1">
    <location>
        <begin position="788"/>
        <end position="836"/>
    </location>
</feature>
<evidence type="ECO:0000259" key="1">
    <source>
        <dbReference type="Pfam" id="PF01248"/>
    </source>
</evidence>
<keyword evidence="3" id="KW-1185">Reference proteome</keyword>
<evidence type="ECO:0000313" key="3">
    <source>
        <dbReference type="Proteomes" id="UP000824890"/>
    </source>
</evidence>
<sequence>MARNANSNVFLEEWLRVVSGSSVSSTLVKQNSAPSARSIIQAWSEIRESLQSQRFDTRYLQALRALVSSESTIHVADPQAKLLIAILSLKDVSLPYESCTLVMRLLYVWIRKAFRPSQALVGSAVEAIRGVVVDDGRSNLQPVLLAQSVLVAGAFASVHSLSGELKVLTLELLCRLLEGEGSLVGSRGELVPVVLAGIGYGLSSSSDVHYVRLLDSLFGCIWLKDGSVTHGLMILHLVEWVVSGYLRSNYVNKMSLFANEVLERSKGNYTLFAVLMAAAGVLRASAAGSQNLEVVSKLRNSAEKRLDAVAQLLVANGSTTQRDDLLLKCFAIALARCGTVSPSPPLLLCLASALLTQVFPLGNIYESFCKDPIGPRLIWVREHLSGVLFKESGAITGAFCNQYAKANEENKYIVENMVWDFCQNLYLQHRQIALLLRGVEDTLLGDIEKIAESSFLMVVVFALAVTKQWLNPIVSEERKMETSVKILVSFSCVEYFRHIRLPEYMETIREVISCVQENDATCVSFVESIPAYGSLTNPKDLFTQRIEYEWSRDDVQTSRILFYLRVIPTCIGRLSASAFRRVVASTMFLYIGHPNRKVARASHTLFVAFLSSAKESEEDERNQLKEDLVYYYMERSLEGYPEITPFEGLASGVAALTRHLPAGSPAIFYSVHSLVEKGSTFNTDESQGRKSDPGNQILDLLLRLVSLVDIQVLPYLMKSLAQLIIVLPKEKQNMVLGELYGQVAESDDVIRKPSLVSWLQSLNYLCSNNRTQGSGSGPTIDTSNQVWNISPIDVITHVPILCGESGIPYVDVPSKEDLATAGETKRPTCCVLILTKPAKGELSQKVQEKLKTDYDHVVEDVKELASSTVVVDVYSKEEDHKLNVYHFLMVANPESLRPGFIIRVSFFFVMLNQSGKELYRTKEMCKLFCDKVCDEAKGWGCYESLPLEFETNKIILKLEIVKVVEVVDWNEMIEFNETLNKPQHSLTETELSNARSDLVELTEAGFKLNWLKTMLDEVSFDGNKGNFADHGSQVEQHIKEKVEAARDWLEGAIHSWKGHLGFVHLRVTVSFSIHMVLGELYGQVAESDDVIRKPSLVAWLQSLTYLCSNKWTQGSASGPTIDTSNYLYDKNKQQSTRVVDVYSKEEDHKLYVYHFLMVANPESLRPGLIRRVSFFFVILNQSGKELYRTNEICKLFCDKVSGWGCYEPLSLEFETNKITLKLEVVKVVEVVDWNEMIEFNGFQIHYSQVESVNSLFLNHRGFEINFRLKNELLKTTYMNVLLALVDTLNKPPHSLTETELSNARSDLVELTEAGFKLNWLKTMLDEVSLDRNKENIADHGSQVEQHIKEKVEAARDWLEGAIHSWKGRLGFAPLRNEKID</sequence>
<dbReference type="InterPro" id="IPR029064">
    <property type="entry name" value="Ribosomal_eL30-like_sf"/>
</dbReference>
<dbReference type="EMBL" id="JAGKQM010000007">
    <property type="protein sequence ID" value="KAH0920093.1"/>
    <property type="molecule type" value="Genomic_DNA"/>
</dbReference>
<dbReference type="InterPro" id="IPR004038">
    <property type="entry name" value="Ribosomal_eL8/eL30/eS12/Gad45"/>
</dbReference>
<comment type="caution">
    <text evidence="2">The sequence shown here is derived from an EMBL/GenBank/DDBJ whole genome shotgun (WGS) entry which is preliminary data.</text>
</comment>
<dbReference type="Pfam" id="PF01248">
    <property type="entry name" value="Ribosomal_L7Ae"/>
    <property type="match status" value="1"/>
</dbReference>
<dbReference type="PANTHER" id="PTHR36337:SF1">
    <property type="entry name" value="OBSCURIN-LIKE PROTEIN"/>
    <property type="match status" value="1"/>
</dbReference>
<proteinExistence type="predicted"/>
<gene>
    <name evidence="2" type="ORF">HID58_027753</name>
</gene>
<evidence type="ECO:0000313" key="2">
    <source>
        <dbReference type="EMBL" id="KAH0920093.1"/>
    </source>
</evidence>
<dbReference type="Gene3D" id="3.30.1330.30">
    <property type="match status" value="1"/>
</dbReference>
<dbReference type="Proteomes" id="UP000824890">
    <property type="component" value="Unassembled WGS sequence"/>
</dbReference>
<name>A0ABQ8CU37_BRANA</name>
<dbReference type="PANTHER" id="PTHR36337">
    <property type="entry name" value="OBSCURIN-LIKE PROTEIN"/>
    <property type="match status" value="1"/>
</dbReference>
<accession>A0ABQ8CU37</accession>
<protein>
    <recommendedName>
        <fullName evidence="1">Ribosomal protein eL8/eL30/eS12/Gadd45 domain-containing protein</fullName>
    </recommendedName>
</protein>
<organism evidence="2 3">
    <name type="scientific">Brassica napus</name>
    <name type="common">Rape</name>
    <dbReference type="NCBI Taxonomy" id="3708"/>
    <lineage>
        <taxon>Eukaryota</taxon>
        <taxon>Viridiplantae</taxon>
        <taxon>Streptophyta</taxon>
        <taxon>Embryophyta</taxon>
        <taxon>Tracheophyta</taxon>
        <taxon>Spermatophyta</taxon>
        <taxon>Magnoliopsida</taxon>
        <taxon>eudicotyledons</taxon>
        <taxon>Gunneridae</taxon>
        <taxon>Pentapetalae</taxon>
        <taxon>rosids</taxon>
        <taxon>malvids</taxon>
        <taxon>Brassicales</taxon>
        <taxon>Brassicaceae</taxon>
        <taxon>Brassiceae</taxon>
        <taxon>Brassica</taxon>
    </lineage>
</organism>